<protein>
    <recommendedName>
        <fullName evidence="4">S-adenosyl-L-methionine-dependent methyltransferase</fullName>
    </recommendedName>
</protein>
<feature type="region of interest" description="Disordered" evidence="1">
    <location>
        <begin position="39"/>
        <end position="63"/>
    </location>
</feature>
<evidence type="ECO:0000256" key="1">
    <source>
        <dbReference type="SAM" id="MobiDB-lite"/>
    </source>
</evidence>
<reference evidence="2 3" key="1">
    <citation type="journal article" date="2019" name="Nat. Ecol. Evol.">
        <title>Megaphylogeny resolves global patterns of mushroom evolution.</title>
        <authorList>
            <person name="Varga T."/>
            <person name="Krizsan K."/>
            <person name="Foldi C."/>
            <person name="Dima B."/>
            <person name="Sanchez-Garcia M."/>
            <person name="Sanchez-Ramirez S."/>
            <person name="Szollosi G.J."/>
            <person name="Szarkandi J.G."/>
            <person name="Papp V."/>
            <person name="Albert L."/>
            <person name="Andreopoulos W."/>
            <person name="Angelini C."/>
            <person name="Antonin V."/>
            <person name="Barry K.W."/>
            <person name="Bougher N.L."/>
            <person name="Buchanan P."/>
            <person name="Buyck B."/>
            <person name="Bense V."/>
            <person name="Catcheside P."/>
            <person name="Chovatia M."/>
            <person name="Cooper J."/>
            <person name="Damon W."/>
            <person name="Desjardin D."/>
            <person name="Finy P."/>
            <person name="Geml J."/>
            <person name="Haridas S."/>
            <person name="Hughes K."/>
            <person name="Justo A."/>
            <person name="Karasinski D."/>
            <person name="Kautmanova I."/>
            <person name="Kiss B."/>
            <person name="Kocsube S."/>
            <person name="Kotiranta H."/>
            <person name="LaButti K.M."/>
            <person name="Lechner B.E."/>
            <person name="Liimatainen K."/>
            <person name="Lipzen A."/>
            <person name="Lukacs Z."/>
            <person name="Mihaltcheva S."/>
            <person name="Morgado L.N."/>
            <person name="Niskanen T."/>
            <person name="Noordeloos M.E."/>
            <person name="Ohm R.A."/>
            <person name="Ortiz-Santana B."/>
            <person name="Ovrebo C."/>
            <person name="Racz N."/>
            <person name="Riley R."/>
            <person name="Savchenko A."/>
            <person name="Shiryaev A."/>
            <person name="Soop K."/>
            <person name="Spirin V."/>
            <person name="Szebenyi C."/>
            <person name="Tomsovsky M."/>
            <person name="Tulloss R.E."/>
            <person name="Uehling J."/>
            <person name="Grigoriev I.V."/>
            <person name="Vagvolgyi C."/>
            <person name="Papp T."/>
            <person name="Martin F.M."/>
            <person name="Miettinen O."/>
            <person name="Hibbett D.S."/>
            <person name="Nagy L.G."/>
        </authorList>
    </citation>
    <scope>NUCLEOTIDE SEQUENCE [LARGE SCALE GENOMIC DNA]</scope>
    <source>
        <strain evidence="2 3">CBS 121175</strain>
    </source>
</reference>
<dbReference type="Gene3D" id="3.40.50.150">
    <property type="entry name" value="Vaccinia Virus protein VP39"/>
    <property type="match status" value="1"/>
</dbReference>
<dbReference type="InterPro" id="IPR019410">
    <property type="entry name" value="Methyltransf_16"/>
</dbReference>
<evidence type="ECO:0008006" key="4">
    <source>
        <dbReference type="Google" id="ProtNLM"/>
    </source>
</evidence>
<accession>A0A5C3KTH9</accession>
<dbReference type="PANTHER" id="PTHR14614">
    <property type="entry name" value="HEPATOCELLULAR CARCINOMA-ASSOCIATED ANTIGEN"/>
    <property type="match status" value="1"/>
</dbReference>
<evidence type="ECO:0000313" key="2">
    <source>
        <dbReference type="EMBL" id="TFK23736.1"/>
    </source>
</evidence>
<dbReference type="STRING" id="230819.A0A5C3KTH9"/>
<organism evidence="2 3">
    <name type="scientific">Coprinopsis marcescibilis</name>
    <name type="common">Agaric fungus</name>
    <name type="synonym">Psathyrella marcescibilis</name>
    <dbReference type="NCBI Taxonomy" id="230819"/>
    <lineage>
        <taxon>Eukaryota</taxon>
        <taxon>Fungi</taxon>
        <taxon>Dikarya</taxon>
        <taxon>Basidiomycota</taxon>
        <taxon>Agaricomycotina</taxon>
        <taxon>Agaricomycetes</taxon>
        <taxon>Agaricomycetidae</taxon>
        <taxon>Agaricales</taxon>
        <taxon>Agaricineae</taxon>
        <taxon>Psathyrellaceae</taxon>
        <taxon>Coprinopsis</taxon>
    </lineage>
</organism>
<gene>
    <name evidence="2" type="ORF">FA15DRAFT_670215</name>
</gene>
<dbReference type="OrthoDB" id="433955at2759"/>
<dbReference type="EMBL" id="ML210213">
    <property type="protein sequence ID" value="TFK23736.1"/>
    <property type="molecule type" value="Genomic_DNA"/>
</dbReference>
<evidence type="ECO:0000313" key="3">
    <source>
        <dbReference type="Proteomes" id="UP000307440"/>
    </source>
</evidence>
<dbReference type="Pfam" id="PF10294">
    <property type="entry name" value="Methyltransf_16"/>
    <property type="match status" value="1"/>
</dbReference>
<dbReference type="AlphaFoldDB" id="A0A5C3KTH9"/>
<dbReference type="SUPFAM" id="SSF53335">
    <property type="entry name" value="S-adenosyl-L-methionine-dependent methyltransferases"/>
    <property type="match status" value="1"/>
</dbReference>
<sequence>MLPLTSTLPPIRKIASTDDLELRGAIDYIRKIYNPPVRGSRRRRRRSAANGCSGTHIPNDEQGDLEALRRDAFERTYSTTWLTHLVSHFSIFGDDEDQNPHSLLNDAAGLLAIVAGTASAGIITRLFTVPSAYGPVSVQLRDVPLDNQDYGSVGAQTWGGACIMAEMIAEDPGRFDLILSSSGSPGPYRVLELGAGTGLVSLAIAQLYRKMIGEVSRRGDPVIDIVATDYYPSVLENLRVNVTENRLEDAKSTSPAVRLRTWPLDWSKFPSTTALPPLDKPFDVIFGADIVYEEQHAIWIMDCLKKLLKRGSWFHLIIPLRHTHTFESCTIEVVFARPLAACGEPSLIWHSKDIITCDADSGRDGDEVDYACYKIGWS</sequence>
<name>A0A5C3KTH9_COPMA</name>
<dbReference type="GO" id="GO:0008757">
    <property type="term" value="F:S-adenosylmethionine-dependent methyltransferase activity"/>
    <property type="evidence" value="ECO:0007669"/>
    <property type="project" value="UniProtKB-ARBA"/>
</dbReference>
<dbReference type="InterPro" id="IPR029063">
    <property type="entry name" value="SAM-dependent_MTases_sf"/>
</dbReference>
<dbReference type="Proteomes" id="UP000307440">
    <property type="component" value="Unassembled WGS sequence"/>
</dbReference>
<dbReference type="CDD" id="cd02440">
    <property type="entry name" value="AdoMet_MTases"/>
    <property type="match status" value="1"/>
</dbReference>
<dbReference type="PANTHER" id="PTHR14614:SF147">
    <property type="entry name" value="S-ADENOSYLMETHIONINE-DEPENDENT METHYLTRANSFERASE OF THE SEVEN BETA-STRAND FAMILY"/>
    <property type="match status" value="1"/>
</dbReference>
<keyword evidence="3" id="KW-1185">Reference proteome</keyword>
<proteinExistence type="predicted"/>